<feature type="non-terminal residue" evidence="1">
    <location>
        <position position="1"/>
    </location>
</feature>
<reference evidence="1 2" key="1">
    <citation type="submission" date="2022-05" db="EMBL/GenBank/DDBJ databases">
        <authorList>
            <consortium name="Genoscope - CEA"/>
            <person name="William W."/>
        </authorList>
    </citation>
    <scope>NUCLEOTIDE SEQUENCE [LARGE SCALE GENOMIC DNA]</scope>
</reference>
<sequence>RFASDLLPFLLAHIPAATPLHGVHIDPSSTKTIKAIACFFILTLKDVAISKHARRVKRSCESINSTEAEEHNSFDHIVTGTGVFEETNWESVCEPPAITDRSDIRGAGDSVGSTAVSYGCIGLRLVLSDYTASSCELGWYFSATL</sequence>
<organism evidence="1 2">
    <name type="scientific">Porites lobata</name>
    <dbReference type="NCBI Taxonomy" id="104759"/>
    <lineage>
        <taxon>Eukaryota</taxon>
        <taxon>Metazoa</taxon>
        <taxon>Cnidaria</taxon>
        <taxon>Anthozoa</taxon>
        <taxon>Hexacorallia</taxon>
        <taxon>Scleractinia</taxon>
        <taxon>Fungiina</taxon>
        <taxon>Poritidae</taxon>
        <taxon>Porites</taxon>
    </lineage>
</organism>
<protein>
    <submittedName>
        <fullName evidence="1">Uncharacterized protein</fullName>
    </submittedName>
</protein>
<evidence type="ECO:0000313" key="1">
    <source>
        <dbReference type="EMBL" id="CAH3187121.1"/>
    </source>
</evidence>
<keyword evidence="2" id="KW-1185">Reference proteome</keyword>
<gene>
    <name evidence="1" type="ORF">PLOB_00036843</name>
</gene>
<proteinExistence type="predicted"/>
<dbReference type="Proteomes" id="UP001159405">
    <property type="component" value="Unassembled WGS sequence"/>
</dbReference>
<comment type="caution">
    <text evidence="1">The sequence shown here is derived from an EMBL/GenBank/DDBJ whole genome shotgun (WGS) entry which is preliminary data.</text>
</comment>
<accession>A0ABN8S8T4</accession>
<dbReference type="EMBL" id="CALNXK010000523">
    <property type="protein sequence ID" value="CAH3187121.1"/>
    <property type="molecule type" value="Genomic_DNA"/>
</dbReference>
<name>A0ABN8S8T4_9CNID</name>
<evidence type="ECO:0000313" key="2">
    <source>
        <dbReference type="Proteomes" id="UP001159405"/>
    </source>
</evidence>